<keyword evidence="2" id="KW-1185">Reference proteome</keyword>
<gene>
    <name evidence="1" type="ORF">EXIGLDRAFT_455055</name>
</gene>
<dbReference type="EMBL" id="KV425888">
    <property type="protein sequence ID" value="KZW02336.1"/>
    <property type="molecule type" value="Genomic_DNA"/>
</dbReference>
<proteinExistence type="predicted"/>
<dbReference type="InParanoid" id="A0A165PLC0"/>
<name>A0A165PLC0_EXIGL</name>
<organism evidence="1 2">
    <name type="scientific">Exidia glandulosa HHB12029</name>
    <dbReference type="NCBI Taxonomy" id="1314781"/>
    <lineage>
        <taxon>Eukaryota</taxon>
        <taxon>Fungi</taxon>
        <taxon>Dikarya</taxon>
        <taxon>Basidiomycota</taxon>
        <taxon>Agaricomycotina</taxon>
        <taxon>Agaricomycetes</taxon>
        <taxon>Auriculariales</taxon>
        <taxon>Exidiaceae</taxon>
        <taxon>Exidia</taxon>
    </lineage>
</organism>
<protein>
    <submittedName>
        <fullName evidence="1">Uncharacterized protein</fullName>
    </submittedName>
</protein>
<accession>A0A165PLC0</accession>
<sequence length="198" mass="22033">MFVLARWPTLTEALKARISGTLLFDRPSPERAQQTSTASSNCVSNPAAFRPSLAASWIHVWPGRVGAAPLSRLRSIARLTSNPLCQRVASSELRHDVTVPLRRTQRTRLLAQIYGVLVDIGSDADCVKVPKEPWGYNLDAAQSGPTRTLMPRSSSLRQLSSSRFHIYSHGLHCSQMRMLLSALSLLLEPLCLRDRRAY</sequence>
<dbReference type="Proteomes" id="UP000077266">
    <property type="component" value="Unassembled WGS sequence"/>
</dbReference>
<evidence type="ECO:0000313" key="2">
    <source>
        <dbReference type="Proteomes" id="UP000077266"/>
    </source>
</evidence>
<dbReference type="AlphaFoldDB" id="A0A165PLC0"/>
<reference evidence="1 2" key="1">
    <citation type="journal article" date="2016" name="Mol. Biol. Evol.">
        <title>Comparative Genomics of Early-Diverging Mushroom-Forming Fungi Provides Insights into the Origins of Lignocellulose Decay Capabilities.</title>
        <authorList>
            <person name="Nagy L.G."/>
            <person name="Riley R."/>
            <person name="Tritt A."/>
            <person name="Adam C."/>
            <person name="Daum C."/>
            <person name="Floudas D."/>
            <person name="Sun H."/>
            <person name="Yadav J.S."/>
            <person name="Pangilinan J."/>
            <person name="Larsson K.H."/>
            <person name="Matsuura K."/>
            <person name="Barry K."/>
            <person name="Labutti K."/>
            <person name="Kuo R."/>
            <person name="Ohm R.A."/>
            <person name="Bhattacharya S.S."/>
            <person name="Shirouzu T."/>
            <person name="Yoshinaga Y."/>
            <person name="Martin F.M."/>
            <person name="Grigoriev I.V."/>
            <person name="Hibbett D.S."/>
        </authorList>
    </citation>
    <scope>NUCLEOTIDE SEQUENCE [LARGE SCALE GENOMIC DNA]</scope>
    <source>
        <strain evidence="1 2">HHB12029</strain>
    </source>
</reference>
<evidence type="ECO:0000313" key="1">
    <source>
        <dbReference type="EMBL" id="KZW02336.1"/>
    </source>
</evidence>